<keyword evidence="3" id="KW-1185">Reference proteome</keyword>
<keyword evidence="1" id="KW-0472">Membrane</keyword>
<keyword evidence="1" id="KW-1133">Transmembrane helix</keyword>
<dbReference type="EMBL" id="JABWDY010016871">
    <property type="protein sequence ID" value="KAF5195760.1"/>
    <property type="molecule type" value="Genomic_DNA"/>
</dbReference>
<keyword evidence="1" id="KW-0812">Transmembrane</keyword>
<proteinExistence type="predicted"/>
<dbReference type="AlphaFoldDB" id="A0A7J6WGK5"/>
<evidence type="ECO:0000256" key="1">
    <source>
        <dbReference type="SAM" id="Phobius"/>
    </source>
</evidence>
<dbReference type="OrthoDB" id="1746053at2759"/>
<protein>
    <submittedName>
        <fullName evidence="2">Beta-galactosidase</fullName>
    </submittedName>
</protein>
<gene>
    <name evidence="2" type="ORF">FRX31_014653</name>
</gene>
<name>A0A7J6WGK5_THATH</name>
<sequence length="130" mass="15569">MEIQSVIAQSMLLEAVTSPILEELWRRLMFILTHQEAVQPSYLTWMKKMRKQCIFRMYHIIFHLGQLVFFWTARMWPSTLQEWGEADFVKNGFVDHINTTKDTTDYLWYTTSLYVNENEEILSNRNQAAL</sequence>
<evidence type="ECO:0000313" key="3">
    <source>
        <dbReference type="Proteomes" id="UP000554482"/>
    </source>
</evidence>
<accession>A0A7J6WGK5</accession>
<dbReference type="Proteomes" id="UP000554482">
    <property type="component" value="Unassembled WGS sequence"/>
</dbReference>
<evidence type="ECO:0000313" key="2">
    <source>
        <dbReference type="EMBL" id="KAF5195760.1"/>
    </source>
</evidence>
<organism evidence="2 3">
    <name type="scientific">Thalictrum thalictroides</name>
    <name type="common">Rue-anemone</name>
    <name type="synonym">Anemone thalictroides</name>
    <dbReference type="NCBI Taxonomy" id="46969"/>
    <lineage>
        <taxon>Eukaryota</taxon>
        <taxon>Viridiplantae</taxon>
        <taxon>Streptophyta</taxon>
        <taxon>Embryophyta</taxon>
        <taxon>Tracheophyta</taxon>
        <taxon>Spermatophyta</taxon>
        <taxon>Magnoliopsida</taxon>
        <taxon>Ranunculales</taxon>
        <taxon>Ranunculaceae</taxon>
        <taxon>Thalictroideae</taxon>
        <taxon>Thalictrum</taxon>
    </lineage>
</organism>
<feature type="non-terminal residue" evidence="2">
    <location>
        <position position="1"/>
    </location>
</feature>
<reference evidence="2 3" key="1">
    <citation type="submission" date="2020-06" db="EMBL/GenBank/DDBJ databases">
        <title>Transcriptomic and genomic resources for Thalictrum thalictroides and T. hernandezii: Facilitating candidate gene discovery in an emerging model plant lineage.</title>
        <authorList>
            <person name="Arias T."/>
            <person name="Riano-Pachon D.M."/>
            <person name="Di Stilio V.S."/>
        </authorList>
    </citation>
    <scope>NUCLEOTIDE SEQUENCE [LARGE SCALE GENOMIC DNA]</scope>
    <source>
        <strain evidence="3">cv. WT478/WT964</strain>
        <tissue evidence="2">Leaves</tissue>
    </source>
</reference>
<comment type="caution">
    <text evidence="2">The sequence shown here is derived from an EMBL/GenBank/DDBJ whole genome shotgun (WGS) entry which is preliminary data.</text>
</comment>
<feature type="transmembrane region" description="Helical" evidence="1">
    <location>
        <begin position="53"/>
        <end position="73"/>
    </location>
</feature>